<feature type="chain" id="PRO_5009852160" evidence="1">
    <location>
        <begin position="23"/>
        <end position="130"/>
    </location>
</feature>
<organism evidence="2">
    <name type="scientific">Chlamydomonas leiostraca</name>
    <dbReference type="NCBI Taxonomy" id="1034604"/>
    <lineage>
        <taxon>Eukaryota</taxon>
        <taxon>Viridiplantae</taxon>
        <taxon>Chlorophyta</taxon>
        <taxon>core chlorophytes</taxon>
        <taxon>Chlorophyceae</taxon>
        <taxon>CS clade</taxon>
        <taxon>Chlamydomonadales</taxon>
        <taxon>Chlamydomonadaceae</taxon>
        <taxon>Chlamydomonas</taxon>
    </lineage>
</organism>
<keyword evidence="1" id="KW-0732">Signal</keyword>
<protein>
    <submittedName>
        <fullName evidence="2">Uncharacterized protein</fullName>
    </submittedName>
</protein>
<feature type="signal peptide" evidence="1">
    <location>
        <begin position="1"/>
        <end position="22"/>
    </location>
</feature>
<dbReference type="EMBL" id="KX828176">
    <property type="protein sequence ID" value="APD80646.1"/>
    <property type="molecule type" value="Genomic_DNA"/>
</dbReference>
<gene>
    <name evidence="2" type="primary">orf1022</name>
</gene>
<sequence length="130" mass="14883">MFLCKKTLISFVQKLIISFTAASLSQLYNLQCKFYINTFHGRLTALQDVIIEDSLQNLFTMHKKSTIPIRVKPNKSWAPSPKAIGESGRPYWGNTGCDSYGSYLPAIFYLKHFWISFSKNKNECYASVII</sequence>
<evidence type="ECO:0000313" key="2">
    <source>
        <dbReference type="EMBL" id="APD80646.1"/>
    </source>
</evidence>
<geneLocation type="plastid" evidence="2"/>
<proteinExistence type="predicted"/>
<evidence type="ECO:0000256" key="1">
    <source>
        <dbReference type="SAM" id="SignalP"/>
    </source>
</evidence>
<dbReference type="RefSeq" id="YP_009329523.1">
    <property type="nucleotide sequence ID" value="NC_032109.1"/>
</dbReference>
<dbReference type="GeneID" id="30522948"/>
<name>A0A1L2M5A6_9CHLO</name>
<accession>A0A1L2M5A6</accession>
<keyword evidence="2" id="KW-0934">Plastid</keyword>
<reference evidence="2" key="1">
    <citation type="submission" date="2016-09" db="EMBL/GenBank/DDBJ databases">
        <title>The plastid genome of Polytoma uvella is the largest known among non-photosynthetic algae and plants and reveals contrasting evolutionary paths to nonphotosynthetic life styles.</title>
        <authorList>
            <person name="Figueroa-Martinez F.J."/>
            <person name="Nedelcu A."/>
            <person name="Smith D.R."/>
            <person name="Reyes-Prieto A."/>
        </authorList>
    </citation>
    <scope>NUCLEOTIDE SEQUENCE</scope>
    <source>
        <strain evidence="2">SAG 11-49</strain>
    </source>
</reference>
<dbReference type="AlphaFoldDB" id="A0A1L2M5A6"/>